<organism evidence="2 3">
    <name type="scientific">Mycena rosella</name>
    <name type="common">Pink bonnet</name>
    <name type="synonym">Agaricus rosellus</name>
    <dbReference type="NCBI Taxonomy" id="1033263"/>
    <lineage>
        <taxon>Eukaryota</taxon>
        <taxon>Fungi</taxon>
        <taxon>Dikarya</taxon>
        <taxon>Basidiomycota</taxon>
        <taxon>Agaricomycotina</taxon>
        <taxon>Agaricomycetes</taxon>
        <taxon>Agaricomycetidae</taxon>
        <taxon>Agaricales</taxon>
        <taxon>Marasmiineae</taxon>
        <taxon>Mycenaceae</taxon>
        <taxon>Mycena</taxon>
    </lineage>
</organism>
<proteinExistence type="predicted"/>
<reference evidence="2" key="1">
    <citation type="submission" date="2023-03" db="EMBL/GenBank/DDBJ databases">
        <title>Massive genome expansion in bonnet fungi (Mycena s.s.) driven by repeated elements and novel gene families across ecological guilds.</title>
        <authorList>
            <consortium name="Lawrence Berkeley National Laboratory"/>
            <person name="Harder C.B."/>
            <person name="Miyauchi S."/>
            <person name="Viragh M."/>
            <person name="Kuo A."/>
            <person name="Thoen E."/>
            <person name="Andreopoulos B."/>
            <person name="Lu D."/>
            <person name="Skrede I."/>
            <person name="Drula E."/>
            <person name="Henrissat B."/>
            <person name="Morin E."/>
            <person name="Kohler A."/>
            <person name="Barry K."/>
            <person name="LaButti K."/>
            <person name="Morin E."/>
            <person name="Salamov A."/>
            <person name="Lipzen A."/>
            <person name="Mereny Z."/>
            <person name="Hegedus B."/>
            <person name="Baldrian P."/>
            <person name="Stursova M."/>
            <person name="Weitz H."/>
            <person name="Taylor A."/>
            <person name="Grigoriev I.V."/>
            <person name="Nagy L.G."/>
            <person name="Martin F."/>
            <person name="Kauserud H."/>
        </authorList>
    </citation>
    <scope>NUCLEOTIDE SEQUENCE</scope>
    <source>
        <strain evidence="2">CBHHK067</strain>
    </source>
</reference>
<dbReference type="Proteomes" id="UP001221757">
    <property type="component" value="Unassembled WGS sequence"/>
</dbReference>
<evidence type="ECO:0000313" key="3">
    <source>
        <dbReference type="Proteomes" id="UP001221757"/>
    </source>
</evidence>
<accession>A0AAD7FIG6</accession>
<feature type="non-terminal residue" evidence="2">
    <location>
        <position position="1"/>
    </location>
</feature>
<dbReference type="Pfam" id="PF14214">
    <property type="entry name" value="Helitron_like_N"/>
    <property type="match status" value="1"/>
</dbReference>
<evidence type="ECO:0000313" key="2">
    <source>
        <dbReference type="EMBL" id="KAJ7620673.1"/>
    </source>
</evidence>
<keyword evidence="3" id="KW-1185">Reference proteome</keyword>
<dbReference type="AlphaFoldDB" id="A0AAD7FIG6"/>
<protein>
    <recommendedName>
        <fullName evidence="1">Helitron helicase-like domain-containing protein</fullName>
    </recommendedName>
</protein>
<sequence length="165" mass="18306">LFTAFNMVQRRALLLRTHLKVKCSSFDHIAAQFGTVSPSVVHIISERVANGDSVTANTPEERRVLRLMKEVSIINSHVPGSAQSKLIMRNQIRALMVEKGMPSFYLTINPADVYSPLLKFLAGDEIDLDALAPKDVPSYVDQATTIAKNPAVAARFFNVYMKAFI</sequence>
<dbReference type="InterPro" id="IPR025476">
    <property type="entry name" value="Helitron_helicase-like"/>
</dbReference>
<feature type="domain" description="Helitron helicase-like" evidence="1">
    <location>
        <begin position="50"/>
        <end position="165"/>
    </location>
</feature>
<dbReference type="EMBL" id="JARKIE010000697">
    <property type="protein sequence ID" value="KAJ7620673.1"/>
    <property type="molecule type" value="Genomic_DNA"/>
</dbReference>
<comment type="caution">
    <text evidence="2">The sequence shown here is derived from an EMBL/GenBank/DDBJ whole genome shotgun (WGS) entry which is preliminary data.</text>
</comment>
<evidence type="ECO:0000259" key="1">
    <source>
        <dbReference type="Pfam" id="PF14214"/>
    </source>
</evidence>
<feature type="non-terminal residue" evidence="2">
    <location>
        <position position="165"/>
    </location>
</feature>
<gene>
    <name evidence="2" type="ORF">B0H17DRAFT_896235</name>
</gene>
<name>A0AAD7FIG6_MYCRO</name>